<evidence type="ECO:0000259" key="1">
    <source>
        <dbReference type="Pfam" id="PF14129"/>
    </source>
</evidence>
<dbReference type="PROSITE" id="PS51257">
    <property type="entry name" value="PROKAR_LIPOPROTEIN"/>
    <property type="match status" value="1"/>
</dbReference>
<gene>
    <name evidence="2" type="ORF">ACFS5N_05230</name>
</gene>
<feature type="domain" description="DUF4296" evidence="1">
    <location>
        <begin position="26"/>
        <end position="107"/>
    </location>
</feature>
<name>A0ABW5Y914_9SPHI</name>
<reference evidence="3" key="1">
    <citation type="journal article" date="2019" name="Int. J. Syst. Evol. Microbiol.">
        <title>The Global Catalogue of Microorganisms (GCM) 10K type strain sequencing project: providing services to taxonomists for standard genome sequencing and annotation.</title>
        <authorList>
            <consortium name="The Broad Institute Genomics Platform"/>
            <consortium name="The Broad Institute Genome Sequencing Center for Infectious Disease"/>
            <person name="Wu L."/>
            <person name="Ma J."/>
        </authorList>
    </citation>
    <scope>NUCLEOTIDE SEQUENCE [LARGE SCALE GENOMIC DNA]</scope>
    <source>
        <strain evidence="3">KCTC 22437</strain>
    </source>
</reference>
<proteinExistence type="predicted"/>
<comment type="caution">
    <text evidence="2">The sequence shown here is derived from an EMBL/GenBank/DDBJ whole genome shotgun (WGS) entry which is preliminary data.</text>
</comment>
<accession>A0ABW5Y914</accession>
<dbReference type="EMBL" id="JBHUPD010000001">
    <property type="protein sequence ID" value="MFD2871858.1"/>
    <property type="molecule type" value="Genomic_DNA"/>
</dbReference>
<evidence type="ECO:0000313" key="2">
    <source>
        <dbReference type="EMBL" id="MFD2871858.1"/>
    </source>
</evidence>
<dbReference type="RefSeq" id="WP_377182946.1">
    <property type="nucleotide sequence ID" value="NZ_JBHUPD010000001.1"/>
</dbReference>
<dbReference type="Pfam" id="PF14129">
    <property type="entry name" value="DUF4296"/>
    <property type="match status" value="1"/>
</dbReference>
<evidence type="ECO:0000313" key="3">
    <source>
        <dbReference type="Proteomes" id="UP001597557"/>
    </source>
</evidence>
<protein>
    <submittedName>
        <fullName evidence="2">DUF4296 domain-containing protein</fullName>
    </submittedName>
</protein>
<keyword evidence="3" id="KW-1185">Reference proteome</keyword>
<organism evidence="2 3">
    <name type="scientific">Mucilaginibacter ximonensis</name>
    <dbReference type="NCBI Taxonomy" id="538021"/>
    <lineage>
        <taxon>Bacteria</taxon>
        <taxon>Pseudomonadati</taxon>
        <taxon>Bacteroidota</taxon>
        <taxon>Sphingobacteriia</taxon>
        <taxon>Sphingobacteriales</taxon>
        <taxon>Sphingobacteriaceae</taxon>
        <taxon>Mucilaginibacter</taxon>
    </lineage>
</organism>
<sequence length="164" mass="18942">MRKHILLFFSALVLLCACNDDKDAKGVLARRDMISLLVDIHLVDGALSNQSNSDSLYRSTGHYVYVFKQHHTDSTQFRKSVLYYSRHPDDFMKMYDDIIKILQAKSDSMNAIMAKENEVKRKRAEAEQLKLEKTRKDSLTKKGIKPNSVIVPGVRLHSFKKRLQ</sequence>
<dbReference type="InterPro" id="IPR025381">
    <property type="entry name" value="DUF4296"/>
</dbReference>
<dbReference type="Proteomes" id="UP001597557">
    <property type="component" value="Unassembled WGS sequence"/>
</dbReference>